<dbReference type="EMBL" id="BMAW01057835">
    <property type="protein sequence ID" value="GFT13197.1"/>
    <property type="molecule type" value="Genomic_DNA"/>
</dbReference>
<name>A0A8X6NGM1_NEPPI</name>
<organism evidence="1 2">
    <name type="scientific">Nephila pilipes</name>
    <name type="common">Giant wood spider</name>
    <name type="synonym">Nephila maculata</name>
    <dbReference type="NCBI Taxonomy" id="299642"/>
    <lineage>
        <taxon>Eukaryota</taxon>
        <taxon>Metazoa</taxon>
        <taxon>Ecdysozoa</taxon>
        <taxon>Arthropoda</taxon>
        <taxon>Chelicerata</taxon>
        <taxon>Arachnida</taxon>
        <taxon>Araneae</taxon>
        <taxon>Araneomorphae</taxon>
        <taxon>Entelegynae</taxon>
        <taxon>Araneoidea</taxon>
        <taxon>Nephilidae</taxon>
        <taxon>Nephila</taxon>
    </lineage>
</organism>
<keyword evidence="2" id="KW-1185">Reference proteome</keyword>
<dbReference type="AlphaFoldDB" id="A0A8X6NGM1"/>
<evidence type="ECO:0000313" key="2">
    <source>
        <dbReference type="Proteomes" id="UP000887013"/>
    </source>
</evidence>
<comment type="caution">
    <text evidence="1">The sequence shown here is derived from an EMBL/GenBank/DDBJ whole genome shotgun (WGS) entry which is preliminary data.</text>
</comment>
<accession>A0A8X6NGM1</accession>
<protein>
    <submittedName>
        <fullName evidence="1">Uncharacterized protein</fullName>
    </submittedName>
</protein>
<evidence type="ECO:0000313" key="1">
    <source>
        <dbReference type="EMBL" id="GFT13197.1"/>
    </source>
</evidence>
<gene>
    <name evidence="1" type="ORF">NPIL_201241</name>
</gene>
<proteinExistence type="predicted"/>
<sequence length="108" mass="12265">MANLLVACKCFKTSAEQSTNEAISSQSIGPSLKIAESRTIFHMVRQAKHCERRFRRLVIPHQWIYKTELGVLWALPRGFLSLHFSIYSSALSGDIIEVYPSRPESTLL</sequence>
<dbReference type="Proteomes" id="UP000887013">
    <property type="component" value="Unassembled WGS sequence"/>
</dbReference>
<dbReference type="OrthoDB" id="10301056at2759"/>
<reference evidence="1" key="1">
    <citation type="submission" date="2020-08" db="EMBL/GenBank/DDBJ databases">
        <title>Multicomponent nature underlies the extraordinary mechanical properties of spider dragline silk.</title>
        <authorList>
            <person name="Kono N."/>
            <person name="Nakamura H."/>
            <person name="Mori M."/>
            <person name="Yoshida Y."/>
            <person name="Ohtoshi R."/>
            <person name="Malay A.D."/>
            <person name="Moran D.A.P."/>
            <person name="Tomita M."/>
            <person name="Numata K."/>
            <person name="Arakawa K."/>
        </authorList>
    </citation>
    <scope>NUCLEOTIDE SEQUENCE</scope>
</reference>